<gene>
    <name evidence="7" type="ORF">H9702_01830</name>
</gene>
<sequence>MKVRCISKLDEQTLCSIKARYELTDGYDAQVIIGNPDPKTLSDYPHLELLQLESAGYDQYDVEKLNQEKIRLCNASGCFGDMISEYVIGQLIAMYQHFPQYVHQQQRHVWQRAGKVRMISGSTVVIIGMGNLGSSLAYRLHLLGAQVIGVRRRAEISLPGVERMIELKHLSEVLPCADAVILCLPANKETEGFFTHRDFVLMKQDAVFVNVGRGTLVRNQDILQALDEGQIGGAILDVAEEEPLPENDPLWDHDNVIITPHAAGTFASDASWKQFGEIVMENLSRYHEGKPLINERRH</sequence>
<keyword evidence="3" id="KW-0520">NAD</keyword>
<dbReference type="CDD" id="cd05300">
    <property type="entry name" value="2-Hacid_dh_1"/>
    <property type="match status" value="1"/>
</dbReference>
<dbReference type="InterPro" id="IPR006139">
    <property type="entry name" value="D-isomer_2_OHA_DH_cat_dom"/>
</dbReference>
<dbReference type="InterPro" id="IPR006140">
    <property type="entry name" value="D-isomer_DH_NAD-bd"/>
</dbReference>
<evidence type="ECO:0000313" key="8">
    <source>
        <dbReference type="Proteomes" id="UP000823896"/>
    </source>
</evidence>
<dbReference type="PANTHER" id="PTHR43333">
    <property type="entry name" value="2-HACID_DH_C DOMAIN-CONTAINING PROTEIN"/>
    <property type="match status" value="1"/>
</dbReference>
<name>A0A9D2NSC9_9FIRM</name>
<feature type="domain" description="D-isomer specific 2-hydroxyacid dehydrogenase NAD-binding" evidence="6">
    <location>
        <begin position="89"/>
        <end position="263"/>
    </location>
</feature>
<evidence type="ECO:0000259" key="6">
    <source>
        <dbReference type="Pfam" id="PF02826"/>
    </source>
</evidence>
<dbReference type="GO" id="GO:0016616">
    <property type="term" value="F:oxidoreductase activity, acting on the CH-OH group of donors, NAD or NADP as acceptor"/>
    <property type="evidence" value="ECO:0007669"/>
    <property type="project" value="InterPro"/>
</dbReference>
<dbReference type="EMBL" id="DWWM01000008">
    <property type="protein sequence ID" value="HJC35853.1"/>
    <property type="molecule type" value="Genomic_DNA"/>
</dbReference>
<protein>
    <submittedName>
        <fullName evidence="7">D-2-hydroxyacid dehydrogenase</fullName>
    </submittedName>
</protein>
<dbReference type="Pfam" id="PF00389">
    <property type="entry name" value="2-Hacid_dh"/>
    <property type="match status" value="1"/>
</dbReference>
<evidence type="ECO:0000256" key="2">
    <source>
        <dbReference type="ARBA" id="ARBA00023002"/>
    </source>
</evidence>
<reference evidence="7" key="1">
    <citation type="journal article" date="2021" name="PeerJ">
        <title>Extensive microbial diversity within the chicken gut microbiome revealed by metagenomics and culture.</title>
        <authorList>
            <person name="Gilroy R."/>
            <person name="Ravi A."/>
            <person name="Getino M."/>
            <person name="Pursley I."/>
            <person name="Horton D.L."/>
            <person name="Alikhan N.F."/>
            <person name="Baker D."/>
            <person name="Gharbi K."/>
            <person name="Hall N."/>
            <person name="Watson M."/>
            <person name="Adriaenssens E.M."/>
            <person name="Foster-Nyarko E."/>
            <person name="Jarju S."/>
            <person name="Secka A."/>
            <person name="Antonio M."/>
            <person name="Oren A."/>
            <person name="Chaudhuri R.R."/>
            <person name="La Ragione R."/>
            <person name="Hildebrand F."/>
            <person name="Pallen M.J."/>
        </authorList>
    </citation>
    <scope>NUCLEOTIDE SEQUENCE</scope>
    <source>
        <strain evidence="7">CHK187-11901</strain>
    </source>
</reference>
<dbReference type="Proteomes" id="UP000823896">
    <property type="component" value="Unassembled WGS sequence"/>
</dbReference>
<organism evidence="7 8">
    <name type="scientific">Candidatus Merdibacter merdavium</name>
    <dbReference type="NCBI Taxonomy" id="2838692"/>
    <lineage>
        <taxon>Bacteria</taxon>
        <taxon>Bacillati</taxon>
        <taxon>Bacillota</taxon>
        <taxon>Erysipelotrichia</taxon>
        <taxon>Erysipelotrichales</taxon>
        <taxon>Erysipelotrichaceae</taxon>
        <taxon>Merdibacter</taxon>
    </lineage>
</organism>
<evidence type="ECO:0000259" key="5">
    <source>
        <dbReference type="Pfam" id="PF00389"/>
    </source>
</evidence>
<feature type="domain" description="D-isomer specific 2-hydroxyacid dehydrogenase catalytic" evidence="5">
    <location>
        <begin position="23"/>
        <end position="294"/>
    </location>
</feature>
<dbReference type="Pfam" id="PF02826">
    <property type="entry name" value="2-Hacid_dh_C"/>
    <property type="match status" value="1"/>
</dbReference>
<keyword evidence="2 4" id="KW-0560">Oxidoreductase</keyword>
<reference evidence="7" key="2">
    <citation type="submission" date="2021-04" db="EMBL/GenBank/DDBJ databases">
        <authorList>
            <person name="Gilroy R."/>
        </authorList>
    </citation>
    <scope>NUCLEOTIDE SEQUENCE</scope>
    <source>
        <strain evidence="7">CHK187-11901</strain>
    </source>
</reference>
<accession>A0A9D2NSC9</accession>
<evidence type="ECO:0000256" key="3">
    <source>
        <dbReference type="ARBA" id="ARBA00023027"/>
    </source>
</evidence>
<dbReference type="SUPFAM" id="SSF51735">
    <property type="entry name" value="NAD(P)-binding Rossmann-fold domains"/>
    <property type="match status" value="1"/>
</dbReference>
<dbReference type="Gene3D" id="3.40.50.720">
    <property type="entry name" value="NAD(P)-binding Rossmann-like Domain"/>
    <property type="match status" value="2"/>
</dbReference>
<dbReference type="AlphaFoldDB" id="A0A9D2NSC9"/>
<dbReference type="PANTHER" id="PTHR43333:SF1">
    <property type="entry name" value="D-ISOMER SPECIFIC 2-HYDROXYACID DEHYDROGENASE NAD-BINDING DOMAIN-CONTAINING PROTEIN"/>
    <property type="match status" value="1"/>
</dbReference>
<evidence type="ECO:0000313" key="7">
    <source>
        <dbReference type="EMBL" id="HJC35853.1"/>
    </source>
</evidence>
<comment type="caution">
    <text evidence="7">The sequence shown here is derived from an EMBL/GenBank/DDBJ whole genome shotgun (WGS) entry which is preliminary data.</text>
</comment>
<comment type="similarity">
    <text evidence="1 4">Belongs to the D-isomer specific 2-hydroxyacid dehydrogenase family.</text>
</comment>
<evidence type="ECO:0000256" key="1">
    <source>
        <dbReference type="ARBA" id="ARBA00005854"/>
    </source>
</evidence>
<dbReference type="GO" id="GO:0051287">
    <property type="term" value="F:NAD binding"/>
    <property type="evidence" value="ECO:0007669"/>
    <property type="project" value="InterPro"/>
</dbReference>
<evidence type="ECO:0000256" key="4">
    <source>
        <dbReference type="RuleBase" id="RU003719"/>
    </source>
</evidence>
<proteinExistence type="inferred from homology"/>
<dbReference type="InterPro" id="IPR036291">
    <property type="entry name" value="NAD(P)-bd_dom_sf"/>
</dbReference>
<dbReference type="SUPFAM" id="SSF52283">
    <property type="entry name" value="Formate/glycerate dehydrogenase catalytic domain-like"/>
    <property type="match status" value="1"/>
</dbReference>